<feature type="transmembrane region" description="Helical" evidence="1">
    <location>
        <begin position="82"/>
        <end position="101"/>
    </location>
</feature>
<feature type="domain" description="GGDEF" evidence="2">
    <location>
        <begin position="399"/>
        <end position="541"/>
    </location>
</feature>
<sequence>MSPISLHDIPTSHIVAFLILIVALSLMPMVVGDIHIFLAQGISLAIFLSFGLFAEMVITLISVITLILYVRLSKHELYRLPINLLMFSTASFISGFVFYLLGGEHGNTNLLSLQGILPILMYVVCYFAVNQVFLYSIFRYLHNSKRGLITSDTKWDAVTSILTFPVGLIMFMLYEQVGLVAVLYVGIPFLILTLILKLYHASQKVNNYLQRAADVGHDLTERLNVSSVIDVFLERVSTLFPVDYAAIIDIKEDRFHLLRQKFKGGNGELIVHPEDEICKMVKKQKRGVSFRTRKEYSYLPNIHIPPGIESVMCVPVIRNQIVEGFVVVGTSKRRAYDKSQLMIMDILASHFGVALVKAKHYEDTKNRSERCALTNLYNFRFFETVLEKEYEKLEVGESESLSLILLDLDHFKSINDTYGHQSGNEILKQVADRLSLLIGENGIVARYGGEEFVVLLPNVDRKKCYDFAEKIRVNLANRSFTLKQHIRDTVKPQLVKVTASIGFATAPEDAEDSLDLIRHADRAMYVGAKQAGRNKVAEYRKIS</sequence>
<proteinExistence type="predicted"/>
<keyword evidence="1" id="KW-0472">Membrane</keyword>
<evidence type="ECO:0000256" key="1">
    <source>
        <dbReference type="SAM" id="Phobius"/>
    </source>
</evidence>
<dbReference type="Pfam" id="PF00990">
    <property type="entry name" value="GGDEF"/>
    <property type="match status" value="1"/>
</dbReference>
<dbReference type="InterPro" id="IPR043128">
    <property type="entry name" value="Rev_trsase/Diguanyl_cyclase"/>
</dbReference>
<dbReference type="PROSITE" id="PS50887">
    <property type="entry name" value="GGDEF"/>
    <property type="match status" value="1"/>
</dbReference>
<protein>
    <recommendedName>
        <fullName evidence="2">GGDEF domain-containing protein</fullName>
    </recommendedName>
</protein>
<dbReference type="PANTHER" id="PTHR45138">
    <property type="entry name" value="REGULATORY COMPONENTS OF SENSORY TRANSDUCTION SYSTEM"/>
    <property type="match status" value="1"/>
</dbReference>
<feature type="transmembrane region" description="Helical" evidence="1">
    <location>
        <begin position="155"/>
        <end position="174"/>
    </location>
</feature>
<dbReference type="Pfam" id="PF01590">
    <property type="entry name" value="GAF"/>
    <property type="match status" value="1"/>
</dbReference>
<evidence type="ECO:0000313" key="4">
    <source>
        <dbReference type="Proteomes" id="UP000215224"/>
    </source>
</evidence>
<name>A0A223KYC9_9BACI</name>
<organism evidence="3 4">
    <name type="scientific">Sutcliffiella cohnii</name>
    <dbReference type="NCBI Taxonomy" id="33932"/>
    <lineage>
        <taxon>Bacteria</taxon>
        <taxon>Bacillati</taxon>
        <taxon>Bacillota</taxon>
        <taxon>Bacilli</taxon>
        <taxon>Bacillales</taxon>
        <taxon>Bacillaceae</taxon>
        <taxon>Sutcliffiella</taxon>
    </lineage>
</organism>
<dbReference type="EMBL" id="CP018866">
    <property type="protein sequence ID" value="AST94387.1"/>
    <property type="molecule type" value="Genomic_DNA"/>
</dbReference>
<feature type="transmembrane region" description="Helical" evidence="1">
    <location>
        <begin position="180"/>
        <end position="199"/>
    </location>
</feature>
<dbReference type="CDD" id="cd01949">
    <property type="entry name" value="GGDEF"/>
    <property type="match status" value="1"/>
</dbReference>
<keyword evidence="1" id="KW-0812">Transmembrane</keyword>
<dbReference type="Proteomes" id="UP000215224">
    <property type="component" value="Chromosome"/>
</dbReference>
<keyword evidence="1" id="KW-1133">Transmembrane helix</keyword>
<dbReference type="InterPro" id="IPR003018">
    <property type="entry name" value="GAF"/>
</dbReference>
<dbReference type="GO" id="GO:1902201">
    <property type="term" value="P:negative regulation of bacterial-type flagellum-dependent cell motility"/>
    <property type="evidence" value="ECO:0007669"/>
    <property type="project" value="TreeGrafter"/>
</dbReference>
<dbReference type="KEGG" id="bcoh:BC6307_16385"/>
<dbReference type="InterPro" id="IPR050469">
    <property type="entry name" value="Diguanylate_Cyclase"/>
</dbReference>
<feature type="transmembrane region" description="Helical" evidence="1">
    <location>
        <begin position="113"/>
        <end position="134"/>
    </location>
</feature>
<dbReference type="GO" id="GO:0043709">
    <property type="term" value="P:cell adhesion involved in single-species biofilm formation"/>
    <property type="evidence" value="ECO:0007669"/>
    <property type="project" value="TreeGrafter"/>
</dbReference>
<dbReference type="SUPFAM" id="SSF55073">
    <property type="entry name" value="Nucleotide cyclase"/>
    <property type="match status" value="1"/>
</dbReference>
<dbReference type="Gene3D" id="3.30.70.270">
    <property type="match status" value="1"/>
</dbReference>
<dbReference type="STRING" id="1314751.GCA_001591425_01587"/>
<gene>
    <name evidence="3" type="ORF">BC6307_16385</name>
</gene>
<reference evidence="3 4" key="1">
    <citation type="submission" date="2016-12" db="EMBL/GenBank/DDBJ databases">
        <title>The whole genome sequencing and assembly of Bacillus cohnii DSM 6307T strain.</title>
        <authorList>
            <person name="Lee Y.-J."/>
            <person name="Yi H."/>
            <person name="Bahn Y.-S."/>
            <person name="Kim J.F."/>
            <person name="Lee D.-W."/>
        </authorList>
    </citation>
    <scope>NUCLEOTIDE SEQUENCE [LARGE SCALE GENOMIC DNA]</scope>
    <source>
        <strain evidence="3 4">DSM 6307</strain>
    </source>
</reference>
<accession>A0A223KYC9</accession>
<dbReference type="PANTHER" id="PTHR45138:SF9">
    <property type="entry name" value="DIGUANYLATE CYCLASE DGCM-RELATED"/>
    <property type="match status" value="1"/>
</dbReference>
<dbReference type="GO" id="GO:0005886">
    <property type="term" value="C:plasma membrane"/>
    <property type="evidence" value="ECO:0007669"/>
    <property type="project" value="TreeGrafter"/>
</dbReference>
<dbReference type="SMART" id="SM00267">
    <property type="entry name" value="GGDEF"/>
    <property type="match status" value="1"/>
</dbReference>
<dbReference type="InterPro" id="IPR029016">
    <property type="entry name" value="GAF-like_dom_sf"/>
</dbReference>
<feature type="transmembrane region" description="Helical" evidence="1">
    <location>
        <begin position="12"/>
        <end position="31"/>
    </location>
</feature>
<dbReference type="FunFam" id="3.30.70.270:FF:000001">
    <property type="entry name" value="Diguanylate cyclase domain protein"/>
    <property type="match status" value="1"/>
</dbReference>
<evidence type="ECO:0000313" key="3">
    <source>
        <dbReference type="EMBL" id="AST94387.1"/>
    </source>
</evidence>
<dbReference type="NCBIfam" id="TIGR00254">
    <property type="entry name" value="GGDEF"/>
    <property type="match status" value="1"/>
</dbReference>
<evidence type="ECO:0000259" key="2">
    <source>
        <dbReference type="PROSITE" id="PS50887"/>
    </source>
</evidence>
<keyword evidence="4" id="KW-1185">Reference proteome</keyword>
<feature type="transmembrane region" description="Helical" evidence="1">
    <location>
        <begin position="37"/>
        <end position="70"/>
    </location>
</feature>
<dbReference type="Gene3D" id="3.30.450.40">
    <property type="match status" value="1"/>
</dbReference>
<dbReference type="InterPro" id="IPR029787">
    <property type="entry name" value="Nucleotide_cyclase"/>
</dbReference>
<dbReference type="GO" id="GO:0052621">
    <property type="term" value="F:diguanylate cyclase activity"/>
    <property type="evidence" value="ECO:0007669"/>
    <property type="project" value="TreeGrafter"/>
</dbReference>
<dbReference type="InterPro" id="IPR000160">
    <property type="entry name" value="GGDEF_dom"/>
</dbReference>
<dbReference type="AlphaFoldDB" id="A0A223KYC9"/>
<dbReference type="SUPFAM" id="SSF55781">
    <property type="entry name" value="GAF domain-like"/>
    <property type="match status" value="1"/>
</dbReference>